<feature type="transmembrane region" description="Helical" evidence="5">
    <location>
        <begin position="40"/>
        <end position="62"/>
    </location>
</feature>
<evidence type="ECO:0000313" key="7">
    <source>
        <dbReference type="Proteomes" id="UP000595897"/>
    </source>
</evidence>
<evidence type="ECO:0000256" key="2">
    <source>
        <dbReference type="ARBA" id="ARBA00022692"/>
    </source>
</evidence>
<feature type="transmembrane region" description="Helical" evidence="5">
    <location>
        <begin position="424"/>
        <end position="442"/>
    </location>
</feature>
<evidence type="ECO:0000256" key="4">
    <source>
        <dbReference type="ARBA" id="ARBA00023136"/>
    </source>
</evidence>
<dbReference type="GO" id="GO:0015179">
    <property type="term" value="F:L-amino acid transmembrane transporter activity"/>
    <property type="evidence" value="ECO:0007669"/>
    <property type="project" value="TreeGrafter"/>
</dbReference>
<dbReference type="InterPro" id="IPR002293">
    <property type="entry name" value="AA/rel_permease1"/>
</dbReference>
<dbReference type="PIRSF" id="PIRSF006060">
    <property type="entry name" value="AA_transporter"/>
    <property type="match status" value="1"/>
</dbReference>
<dbReference type="Pfam" id="PF13520">
    <property type="entry name" value="AA_permease_2"/>
    <property type="match status" value="1"/>
</dbReference>
<dbReference type="Proteomes" id="UP000595897">
    <property type="component" value="Chromosome"/>
</dbReference>
<feature type="transmembrane region" description="Helical" evidence="5">
    <location>
        <begin position="159"/>
        <end position="178"/>
    </location>
</feature>
<evidence type="ECO:0008006" key="8">
    <source>
        <dbReference type="Google" id="ProtNLM"/>
    </source>
</evidence>
<dbReference type="EMBL" id="AP024169">
    <property type="protein sequence ID" value="BCN30697.1"/>
    <property type="molecule type" value="Genomic_DNA"/>
</dbReference>
<protein>
    <recommendedName>
        <fullName evidence="8">Amino acid permease</fullName>
    </recommendedName>
</protein>
<dbReference type="InterPro" id="IPR050598">
    <property type="entry name" value="AminoAcid_Transporter"/>
</dbReference>
<feature type="transmembrane region" description="Helical" evidence="5">
    <location>
        <begin position="364"/>
        <end position="387"/>
    </location>
</feature>
<keyword evidence="3 5" id="KW-1133">Transmembrane helix</keyword>
<keyword evidence="7" id="KW-1185">Reference proteome</keyword>
<evidence type="ECO:0000256" key="5">
    <source>
        <dbReference type="SAM" id="Phobius"/>
    </source>
</evidence>
<dbReference type="PANTHER" id="PTHR11785">
    <property type="entry name" value="AMINO ACID TRANSPORTER"/>
    <property type="match status" value="1"/>
</dbReference>
<keyword evidence="4 5" id="KW-0472">Membrane</keyword>
<proteinExistence type="predicted"/>
<dbReference type="GO" id="GO:0016020">
    <property type="term" value="C:membrane"/>
    <property type="evidence" value="ECO:0007669"/>
    <property type="project" value="UniProtKB-SubCell"/>
</dbReference>
<dbReference type="AlphaFoldDB" id="A0A7R7ICN1"/>
<evidence type="ECO:0000313" key="6">
    <source>
        <dbReference type="EMBL" id="BCN30697.1"/>
    </source>
</evidence>
<feature type="transmembrane region" description="Helical" evidence="5">
    <location>
        <begin position="283"/>
        <end position="304"/>
    </location>
</feature>
<organism evidence="6 7">
    <name type="scientific">Anaeromicropila herbilytica</name>
    <dbReference type="NCBI Taxonomy" id="2785025"/>
    <lineage>
        <taxon>Bacteria</taxon>
        <taxon>Bacillati</taxon>
        <taxon>Bacillota</taxon>
        <taxon>Clostridia</taxon>
        <taxon>Lachnospirales</taxon>
        <taxon>Lachnospiraceae</taxon>
        <taxon>Anaeromicropila</taxon>
    </lineage>
</organism>
<reference evidence="6 7" key="1">
    <citation type="submission" date="2020-11" db="EMBL/GenBank/DDBJ databases">
        <title>Draft genome sequencing of a Lachnospiraceae strain isolated from anoxic soil subjected to BSD treatment.</title>
        <authorList>
            <person name="Uek A."/>
            <person name="Tonouchi A."/>
        </authorList>
    </citation>
    <scope>NUCLEOTIDE SEQUENCE [LARGE SCALE GENOMIC DNA]</scope>
    <source>
        <strain evidence="6 7">TB5</strain>
    </source>
</reference>
<keyword evidence="2 5" id="KW-0812">Transmembrane</keyword>
<evidence type="ECO:0000256" key="3">
    <source>
        <dbReference type="ARBA" id="ARBA00022989"/>
    </source>
</evidence>
<gene>
    <name evidence="6" type="ORF">bsdtb5_19920</name>
</gene>
<comment type="subcellular location">
    <subcellularLocation>
        <location evidence="1">Membrane</location>
        <topology evidence="1">Multi-pass membrane protein</topology>
    </subcellularLocation>
</comment>
<feature type="transmembrane region" description="Helical" evidence="5">
    <location>
        <begin position="399"/>
        <end position="418"/>
    </location>
</feature>
<dbReference type="PANTHER" id="PTHR11785:SF512">
    <property type="entry name" value="SOBREMESA, ISOFORM B"/>
    <property type="match status" value="1"/>
</dbReference>
<accession>A0A7R7ICN1</accession>
<dbReference type="Gene3D" id="1.20.1740.10">
    <property type="entry name" value="Amino acid/polyamine transporter I"/>
    <property type="match status" value="1"/>
</dbReference>
<dbReference type="RefSeq" id="WP_271715897.1">
    <property type="nucleotide sequence ID" value="NZ_AP024169.1"/>
</dbReference>
<evidence type="ECO:0000256" key="1">
    <source>
        <dbReference type="ARBA" id="ARBA00004141"/>
    </source>
</evidence>
<feature type="transmembrane region" description="Helical" evidence="5">
    <location>
        <begin position="331"/>
        <end position="352"/>
    </location>
</feature>
<feature type="transmembrane region" description="Helical" evidence="5">
    <location>
        <begin position="7"/>
        <end position="28"/>
    </location>
</feature>
<feature type="transmembrane region" description="Helical" evidence="5">
    <location>
        <begin position="90"/>
        <end position="115"/>
    </location>
</feature>
<feature type="transmembrane region" description="Helical" evidence="5">
    <location>
        <begin position="127"/>
        <end position="147"/>
    </location>
</feature>
<dbReference type="KEGG" id="ahb:bsdtb5_19920"/>
<sequence length="446" mass="48731">MDNKKEHYGIITAITMIIGIVIGSGIFFKSDDVLLNTGGNVALGILVLCIGAFSIIFGSLSLTELSIRSQKKGGIVGYYEEFISRKTASFFGWFQTFIYFPTLNAVIAWVCGIYTCSLFNFGNTLENQVLVGFIYLTFFFFVNSISIRLGGYFQNLTTVIKLIPLFAIAILGLFLGSSHPEVPAGITIIANQDVGFKWITAVVPIAFSYDGWIVATTITDEVKNPKKTMPLALIIGPLIVLSVYLLYFTGITNLLGTEYIMSTGNEAINQVGYLIFGEKGSTILIVIIIISILGVLNGLVLGSIRMPQVLASKEMIPNSKAIEKIHSKYQISLSSSMLSYLISLVWFVIHYISQKSGVLGSGDISEIAIVFSYGCYIVLYIRIILMYKEGIITSMLKGILCPSLGIIGSLIILIGGFVANPIYATLFMLLCVIIGGVGYSYCRRNN</sequence>
<feature type="transmembrane region" description="Helical" evidence="5">
    <location>
        <begin position="198"/>
        <end position="219"/>
    </location>
</feature>
<feature type="transmembrane region" description="Helical" evidence="5">
    <location>
        <begin position="231"/>
        <end position="251"/>
    </location>
</feature>
<name>A0A7R7ICN1_9FIRM</name>